<proteinExistence type="predicted"/>
<keyword evidence="3" id="KW-1185">Reference proteome</keyword>
<feature type="transmembrane region" description="Helical" evidence="1">
    <location>
        <begin position="109"/>
        <end position="130"/>
    </location>
</feature>
<keyword evidence="1" id="KW-0472">Membrane</keyword>
<evidence type="ECO:0000313" key="3">
    <source>
        <dbReference type="Proteomes" id="UP001347796"/>
    </source>
</evidence>
<evidence type="ECO:0000256" key="1">
    <source>
        <dbReference type="SAM" id="Phobius"/>
    </source>
</evidence>
<reference evidence="2 3" key="1">
    <citation type="submission" date="2024-01" db="EMBL/GenBank/DDBJ databases">
        <title>The genome of the rayed Mediterranean limpet Patella caerulea (Linnaeus, 1758).</title>
        <authorList>
            <person name="Anh-Thu Weber A."/>
            <person name="Halstead-Nussloch G."/>
        </authorList>
    </citation>
    <scope>NUCLEOTIDE SEQUENCE [LARGE SCALE GENOMIC DNA]</scope>
    <source>
        <strain evidence="2">AATW-2023a</strain>
        <tissue evidence="2">Whole specimen</tissue>
    </source>
</reference>
<organism evidence="2 3">
    <name type="scientific">Patella caerulea</name>
    <name type="common">Rayed Mediterranean limpet</name>
    <dbReference type="NCBI Taxonomy" id="87958"/>
    <lineage>
        <taxon>Eukaryota</taxon>
        <taxon>Metazoa</taxon>
        <taxon>Spiralia</taxon>
        <taxon>Lophotrochozoa</taxon>
        <taxon>Mollusca</taxon>
        <taxon>Gastropoda</taxon>
        <taxon>Patellogastropoda</taxon>
        <taxon>Patelloidea</taxon>
        <taxon>Patellidae</taxon>
        <taxon>Patella</taxon>
    </lineage>
</organism>
<name>A0AAN8Q7Y3_PATCE</name>
<evidence type="ECO:0000313" key="2">
    <source>
        <dbReference type="EMBL" id="KAK6191102.1"/>
    </source>
</evidence>
<sequence>MKFCEKNIPGIKFFNVEATSISDYETKLKPRFELSKTIKGTLQLHRFVQVSGNELRVFNLSLQTEASKSVFITEKANETSLIPAINKTSIQKLRLYQQSIKHVSRNRHLFAVCTLMCSNIVVVTLFLKIIDKE</sequence>
<accession>A0AAN8Q7Y3</accession>
<dbReference type="AlphaFoldDB" id="A0AAN8Q7Y3"/>
<gene>
    <name evidence="2" type="ORF">SNE40_002847</name>
</gene>
<keyword evidence="1" id="KW-0812">Transmembrane</keyword>
<keyword evidence="1" id="KW-1133">Transmembrane helix</keyword>
<protein>
    <submittedName>
        <fullName evidence="2">Uncharacterized protein</fullName>
    </submittedName>
</protein>
<dbReference type="EMBL" id="JAZGQO010000002">
    <property type="protein sequence ID" value="KAK6191102.1"/>
    <property type="molecule type" value="Genomic_DNA"/>
</dbReference>
<dbReference type="Proteomes" id="UP001347796">
    <property type="component" value="Unassembled WGS sequence"/>
</dbReference>
<comment type="caution">
    <text evidence="2">The sequence shown here is derived from an EMBL/GenBank/DDBJ whole genome shotgun (WGS) entry which is preliminary data.</text>
</comment>